<organism evidence="1 2">
    <name type="scientific">Prorocentrum cordatum</name>
    <dbReference type="NCBI Taxonomy" id="2364126"/>
    <lineage>
        <taxon>Eukaryota</taxon>
        <taxon>Sar</taxon>
        <taxon>Alveolata</taxon>
        <taxon>Dinophyceae</taxon>
        <taxon>Prorocentrales</taxon>
        <taxon>Prorocentraceae</taxon>
        <taxon>Prorocentrum</taxon>
    </lineage>
</organism>
<accession>A0ABN9PA43</accession>
<protein>
    <submittedName>
        <fullName evidence="1">Uncharacterized protein</fullName>
    </submittedName>
</protein>
<evidence type="ECO:0000313" key="1">
    <source>
        <dbReference type="EMBL" id="CAK0788822.1"/>
    </source>
</evidence>
<sequence length="146" mass="16554">QITINSSQYPRVATSADDALRLLHQWRQSWSRADELHTARPDFTLLYHGLRQMVGRLEKQYPEFCFRLATFVNTNSMSHSINVGKVLAFWEWLFGECRELVNGAASFRAADSALSTAFPSDSASAIDLDERIRAAVARVLRDGDFE</sequence>
<feature type="non-terminal residue" evidence="1">
    <location>
        <position position="146"/>
    </location>
</feature>
<keyword evidence="2" id="KW-1185">Reference proteome</keyword>
<feature type="non-terminal residue" evidence="1">
    <location>
        <position position="1"/>
    </location>
</feature>
<gene>
    <name evidence="1" type="ORF">PCOR1329_LOCUS565</name>
</gene>
<evidence type="ECO:0000313" key="2">
    <source>
        <dbReference type="Proteomes" id="UP001189429"/>
    </source>
</evidence>
<proteinExistence type="predicted"/>
<name>A0ABN9PA43_9DINO</name>
<dbReference type="Proteomes" id="UP001189429">
    <property type="component" value="Unassembled WGS sequence"/>
</dbReference>
<comment type="caution">
    <text evidence="1">The sequence shown here is derived from an EMBL/GenBank/DDBJ whole genome shotgun (WGS) entry which is preliminary data.</text>
</comment>
<dbReference type="EMBL" id="CAUYUJ010000116">
    <property type="protein sequence ID" value="CAK0788822.1"/>
    <property type="molecule type" value="Genomic_DNA"/>
</dbReference>
<reference evidence="1" key="1">
    <citation type="submission" date="2023-10" db="EMBL/GenBank/DDBJ databases">
        <authorList>
            <person name="Chen Y."/>
            <person name="Shah S."/>
            <person name="Dougan E. K."/>
            <person name="Thang M."/>
            <person name="Chan C."/>
        </authorList>
    </citation>
    <scope>NUCLEOTIDE SEQUENCE [LARGE SCALE GENOMIC DNA]</scope>
</reference>